<dbReference type="SUPFAM" id="SSF55347">
    <property type="entry name" value="Glyceraldehyde-3-phosphate dehydrogenase-like, C-terminal domain"/>
    <property type="match status" value="1"/>
</dbReference>
<keyword evidence="2" id="KW-0028">Amino-acid biosynthesis</keyword>
<dbReference type="SMART" id="SM00859">
    <property type="entry name" value="Semialdhyde_dh"/>
    <property type="match status" value="1"/>
</dbReference>
<dbReference type="Pfam" id="PF22698">
    <property type="entry name" value="Semialdhyde_dhC_1"/>
    <property type="match status" value="1"/>
</dbReference>
<dbReference type="GO" id="GO:0003942">
    <property type="term" value="F:N-acetyl-gamma-glutamyl-phosphate reductase activity"/>
    <property type="evidence" value="ECO:0007669"/>
    <property type="project" value="InterPro"/>
</dbReference>
<evidence type="ECO:0000256" key="3">
    <source>
        <dbReference type="ARBA" id="ARBA00022857"/>
    </source>
</evidence>
<dbReference type="PANTHER" id="PTHR32338">
    <property type="entry name" value="N-ACETYL-GAMMA-GLUTAMYL-PHOSPHATE REDUCTASE, CHLOROPLASTIC-RELATED-RELATED"/>
    <property type="match status" value="1"/>
</dbReference>
<keyword evidence="4" id="KW-0560">Oxidoreductase</keyword>
<dbReference type="GO" id="GO:0006526">
    <property type="term" value="P:L-arginine biosynthetic process"/>
    <property type="evidence" value="ECO:0007669"/>
    <property type="project" value="InterPro"/>
</dbReference>
<evidence type="ECO:0000256" key="5">
    <source>
        <dbReference type="ARBA" id="ARBA00023154"/>
    </source>
</evidence>
<comment type="caution">
    <text evidence="7">The sequence shown here is derived from an EMBL/GenBank/DDBJ whole genome shotgun (WGS) entry which is preliminary data.</text>
</comment>
<dbReference type="InterPro" id="IPR058924">
    <property type="entry name" value="AGPR_dimerisation_dom"/>
</dbReference>
<dbReference type="InterPro" id="IPR050085">
    <property type="entry name" value="AGPR"/>
</dbReference>
<dbReference type="Gene3D" id="3.30.360.10">
    <property type="entry name" value="Dihydrodipicolinate Reductase, domain 2"/>
    <property type="match status" value="1"/>
</dbReference>
<dbReference type="GO" id="GO:0009085">
    <property type="term" value="P:lysine biosynthetic process"/>
    <property type="evidence" value="ECO:0007669"/>
    <property type="project" value="UniProtKB-KW"/>
</dbReference>
<gene>
    <name evidence="7" type="ORF">CO051_07490</name>
</gene>
<proteinExistence type="inferred from homology"/>
<dbReference type="SUPFAM" id="SSF51735">
    <property type="entry name" value="NAD(P)-binding Rossmann-fold domains"/>
    <property type="match status" value="1"/>
</dbReference>
<dbReference type="Pfam" id="PF01118">
    <property type="entry name" value="Semialdhyde_dh"/>
    <property type="match status" value="1"/>
</dbReference>
<dbReference type="CDD" id="cd23939">
    <property type="entry name" value="AGPR_1_C_LysY"/>
    <property type="match status" value="1"/>
</dbReference>
<dbReference type="GO" id="GO:0070401">
    <property type="term" value="F:NADP+ binding"/>
    <property type="evidence" value="ECO:0007669"/>
    <property type="project" value="InterPro"/>
</dbReference>
<dbReference type="AlphaFoldDB" id="A0A2M8EW72"/>
<feature type="domain" description="Semialdehyde dehydrogenase NAD-binding" evidence="6">
    <location>
        <begin position="3"/>
        <end position="139"/>
    </location>
</feature>
<dbReference type="Gene3D" id="3.40.50.720">
    <property type="entry name" value="NAD(P)-binding Rossmann-like Domain"/>
    <property type="match status" value="1"/>
</dbReference>
<dbReference type="HAMAP" id="MF_02083">
    <property type="entry name" value="LysY"/>
    <property type="match status" value="1"/>
</dbReference>
<protein>
    <submittedName>
        <fullName evidence="7">N-acetyl-gamma-glutamyl-phosphate reductase</fullName>
    </submittedName>
</protein>
<organism evidence="7 8">
    <name type="scientific">Candidatus Roizmanbacteria bacterium CG_4_9_14_0_2_um_filter_39_13</name>
    <dbReference type="NCBI Taxonomy" id="1974839"/>
    <lineage>
        <taxon>Bacteria</taxon>
        <taxon>Candidatus Roizmaniibacteriota</taxon>
    </lineage>
</organism>
<evidence type="ECO:0000313" key="7">
    <source>
        <dbReference type="EMBL" id="PJC30111.1"/>
    </source>
</evidence>
<sequence>MLQISIYGGSGYAGGELLRILLGHPQVTIKEVTSRAYAGRFIHAAHPNLRQVSELKFIHPDELTECDVLFVALPNKVSMTLMPELKKKAQKIIDLGADFRLRDPAQFEDWYHTKHALPSMMSEFVYGIAELHRSAIQKASYIACGGCEATVSILSLYPLVKHGLIQNNIIIDAKMGSSQAGLSPTLSSHHPERSGVVRSYMPTGHRHTAEILQELSSHLLLDPSDKPQDDKPLDIAISATAIDMVRGILVTIHTTPREGLTEKDVWKAYRTEYGAEPFIRIVKERTGIYRYPEPKLLQGTNYCDIGFEMDTRSNRLVVIGAIDNLVKGTAGQAVQAMNIMCGFTETTGLEFIGLHPI</sequence>
<evidence type="ECO:0000313" key="8">
    <source>
        <dbReference type="Proteomes" id="UP000231383"/>
    </source>
</evidence>
<dbReference type="GO" id="GO:0051287">
    <property type="term" value="F:NAD binding"/>
    <property type="evidence" value="ECO:0007669"/>
    <property type="project" value="InterPro"/>
</dbReference>
<accession>A0A2M8EW72</accession>
<keyword evidence="5" id="KW-0457">Lysine biosynthesis</keyword>
<keyword evidence="3" id="KW-0521">NADP</keyword>
<dbReference type="Proteomes" id="UP000231383">
    <property type="component" value="Unassembled WGS sequence"/>
</dbReference>
<evidence type="ECO:0000256" key="1">
    <source>
        <dbReference type="ARBA" id="ARBA00022490"/>
    </source>
</evidence>
<evidence type="ECO:0000259" key="6">
    <source>
        <dbReference type="SMART" id="SM00859"/>
    </source>
</evidence>
<dbReference type="NCBIfam" id="TIGR01850">
    <property type="entry name" value="argC"/>
    <property type="match status" value="1"/>
</dbReference>
<dbReference type="InterPro" id="IPR000706">
    <property type="entry name" value="AGPR_type-1"/>
</dbReference>
<name>A0A2M8EW72_9BACT</name>
<keyword evidence="1" id="KW-0963">Cytoplasm</keyword>
<dbReference type="EMBL" id="PFSC01000195">
    <property type="protein sequence ID" value="PJC30111.1"/>
    <property type="molecule type" value="Genomic_DNA"/>
</dbReference>
<dbReference type="PANTHER" id="PTHR32338:SF11">
    <property type="entry name" value="[LYSW]-L-2-AMINOADIPATE_[LYSW]-L-GLUTAMATE PHOSPHATE REDUCTASE-RELATED"/>
    <property type="match status" value="1"/>
</dbReference>
<dbReference type="InterPro" id="IPR000534">
    <property type="entry name" value="Semialdehyde_DH_NAD-bd"/>
</dbReference>
<evidence type="ECO:0000256" key="2">
    <source>
        <dbReference type="ARBA" id="ARBA00022605"/>
    </source>
</evidence>
<dbReference type="InterPro" id="IPR037535">
    <property type="entry name" value="LysY"/>
</dbReference>
<evidence type="ECO:0000256" key="4">
    <source>
        <dbReference type="ARBA" id="ARBA00023002"/>
    </source>
</evidence>
<dbReference type="HAMAP" id="MF_00150">
    <property type="entry name" value="ArgC_type1"/>
    <property type="match status" value="1"/>
</dbReference>
<dbReference type="InterPro" id="IPR036291">
    <property type="entry name" value="NAD(P)-bd_dom_sf"/>
</dbReference>
<reference evidence="8" key="1">
    <citation type="submission" date="2017-09" db="EMBL/GenBank/DDBJ databases">
        <title>Depth-based differentiation of microbial function through sediment-hosted aquifers and enrichment of novel symbionts in the deep terrestrial subsurface.</title>
        <authorList>
            <person name="Probst A.J."/>
            <person name="Ladd B."/>
            <person name="Jarett J.K."/>
            <person name="Geller-Mcgrath D.E."/>
            <person name="Sieber C.M.K."/>
            <person name="Emerson J.B."/>
            <person name="Anantharaman K."/>
            <person name="Thomas B.C."/>
            <person name="Malmstrom R."/>
            <person name="Stieglmeier M."/>
            <person name="Klingl A."/>
            <person name="Woyke T."/>
            <person name="Ryan C.M."/>
            <person name="Banfield J.F."/>
        </authorList>
    </citation>
    <scope>NUCLEOTIDE SEQUENCE [LARGE SCALE GENOMIC DNA]</scope>
</reference>